<organism evidence="4">
    <name type="scientific">Sesamum latifolium</name>
    <dbReference type="NCBI Taxonomy" id="2727402"/>
    <lineage>
        <taxon>Eukaryota</taxon>
        <taxon>Viridiplantae</taxon>
        <taxon>Streptophyta</taxon>
        <taxon>Embryophyta</taxon>
        <taxon>Tracheophyta</taxon>
        <taxon>Spermatophyta</taxon>
        <taxon>Magnoliopsida</taxon>
        <taxon>eudicotyledons</taxon>
        <taxon>Gunneridae</taxon>
        <taxon>Pentapetalae</taxon>
        <taxon>asterids</taxon>
        <taxon>lamiids</taxon>
        <taxon>Lamiales</taxon>
        <taxon>Pedaliaceae</taxon>
        <taxon>Sesamum</taxon>
    </lineage>
</organism>
<protein>
    <submittedName>
        <fullName evidence="4">Uncharacterized protein</fullName>
    </submittedName>
</protein>
<keyword evidence="1" id="KW-0341">Growth regulation</keyword>
<dbReference type="InterPro" id="IPR044683">
    <property type="entry name" value="LAZY"/>
</dbReference>
<dbReference type="EMBL" id="JACGWN010000010">
    <property type="protein sequence ID" value="KAL0426767.1"/>
    <property type="molecule type" value="Genomic_DNA"/>
</dbReference>
<feature type="region of interest" description="Disordered" evidence="3">
    <location>
        <begin position="229"/>
        <end position="252"/>
    </location>
</feature>
<evidence type="ECO:0000313" key="4">
    <source>
        <dbReference type="EMBL" id="KAL0426767.1"/>
    </source>
</evidence>
<comment type="caution">
    <text evidence="4">The sequence shown here is derived from an EMBL/GenBank/DDBJ whole genome shotgun (WGS) entry which is preliminary data.</text>
</comment>
<proteinExistence type="inferred from homology"/>
<dbReference type="GO" id="GO:0040008">
    <property type="term" value="P:regulation of growth"/>
    <property type="evidence" value="ECO:0007669"/>
    <property type="project" value="InterPro"/>
</dbReference>
<gene>
    <name evidence="4" type="ORF">Slati_2851500</name>
</gene>
<evidence type="ECO:0000256" key="1">
    <source>
        <dbReference type="ARBA" id="ARBA00022604"/>
    </source>
</evidence>
<sequence>MFGWIKSKLHGKDNTIKPEPEQMSYHMMQQFPCKEEISGCSSSLLAIGTFGNNLKGSEKTNVEESLHSSEDHQENTTLQEFGEVEKELRSLISGESENYNLSTERLLDSLRDEEIIVESMNDDASEDKDALLQRTTSGIHWKEKDIPKNNKKNMYRKSLSFLLKKAVFCRGGFVPSPIISSILKDPFPDPKFDNSTKEKMLRAMLNKKKYPKHRNIWIWLRLTGKKSKRRPEMKIDGTKQTQNLQAKHAMDT</sequence>
<evidence type="ECO:0000256" key="3">
    <source>
        <dbReference type="SAM" id="MobiDB-lite"/>
    </source>
</evidence>
<reference evidence="4" key="1">
    <citation type="submission" date="2020-06" db="EMBL/GenBank/DDBJ databases">
        <authorList>
            <person name="Li T."/>
            <person name="Hu X."/>
            <person name="Zhang T."/>
            <person name="Song X."/>
            <person name="Zhang H."/>
            <person name="Dai N."/>
            <person name="Sheng W."/>
            <person name="Hou X."/>
            <person name="Wei L."/>
        </authorList>
    </citation>
    <scope>NUCLEOTIDE SEQUENCE</scope>
    <source>
        <strain evidence="4">KEN1</strain>
        <tissue evidence="4">Leaf</tissue>
    </source>
</reference>
<dbReference type="GO" id="GO:0009630">
    <property type="term" value="P:gravitropism"/>
    <property type="evidence" value="ECO:0007669"/>
    <property type="project" value="InterPro"/>
</dbReference>
<dbReference type="PANTHER" id="PTHR34045:SF3">
    <property type="entry name" value="PROTEIN LAZY 4"/>
    <property type="match status" value="1"/>
</dbReference>
<dbReference type="AlphaFoldDB" id="A0AAW2VF47"/>
<accession>A0AAW2VF47</accession>
<comment type="similarity">
    <text evidence="2">Belongs to the LAZY family.</text>
</comment>
<name>A0AAW2VF47_9LAMI</name>
<evidence type="ECO:0000256" key="2">
    <source>
        <dbReference type="ARBA" id="ARBA00024198"/>
    </source>
</evidence>
<reference evidence="4" key="2">
    <citation type="journal article" date="2024" name="Plant">
        <title>Genomic evolution and insights into agronomic trait innovations of Sesamum species.</title>
        <authorList>
            <person name="Miao H."/>
            <person name="Wang L."/>
            <person name="Qu L."/>
            <person name="Liu H."/>
            <person name="Sun Y."/>
            <person name="Le M."/>
            <person name="Wang Q."/>
            <person name="Wei S."/>
            <person name="Zheng Y."/>
            <person name="Lin W."/>
            <person name="Duan Y."/>
            <person name="Cao H."/>
            <person name="Xiong S."/>
            <person name="Wang X."/>
            <person name="Wei L."/>
            <person name="Li C."/>
            <person name="Ma Q."/>
            <person name="Ju M."/>
            <person name="Zhao R."/>
            <person name="Li G."/>
            <person name="Mu C."/>
            <person name="Tian Q."/>
            <person name="Mei H."/>
            <person name="Zhang T."/>
            <person name="Gao T."/>
            <person name="Zhang H."/>
        </authorList>
    </citation>
    <scope>NUCLEOTIDE SEQUENCE</scope>
    <source>
        <strain evidence="4">KEN1</strain>
    </source>
</reference>
<dbReference type="PANTHER" id="PTHR34045">
    <property type="entry name" value="OS03G0406300 PROTEIN"/>
    <property type="match status" value="1"/>
</dbReference>